<evidence type="ECO:0000313" key="10">
    <source>
        <dbReference type="EMBL" id="VAW87920.1"/>
    </source>
</evidence>
<comment type="catalytic activity">
    <reaction evidence="8">
        <text>hydroxymethylbilane = uroporphyrinogen III + H2O</text>
        <dbReference type="Rhea" id="RHEA:18965"/>
        <dbReference type="ChEBI" id="CHEBI:15377"/>
        <dbReference type="ChEBI" id="CHEBI:57308"/>
        <dbReference type="ChEBI" id="CHEBI:57845"/>
        <dbReference type="EC" id="4.2.1.75"/>
    </reaction>
</comment>
<comment type="pathway">
    <text evidence="1">Porphyrin-containing compound metabolism; protoporphyrin-IX biosynthesis; coproporphyrinogen-III from 5-aminolevulinate: step 3/4.</text>
</comment>
<dbReference type="SUPFAM" id="SSF69618">
    <property type="entry name" value="HemD-like"/>
    <property type="match status" value="1"/>
</dbReference>
<dbReference type="PANTHER" id="PTHR38042:SF1">
    <property type="entry name" value="UROPORPHYRINOGEN-III SYNTHASE, CHLOROPLASTIC"/>
    <property type="match status" value="1"/>
</dbReference>
<dbReference type="GO" id="GO:0004852">
    <property type="term" value="F:uroporphyrinogen-III synthase activity"/>
    <property type="evidence" value="ECO:0007669"/>
    <property type="project" value="UniProtKB-EC"/>
</dbReference>
<proteinExistence type="inferred from homology"/>
<dbReference type="Pfam" id="PF02602">
    <property type="entry name" value="HEM4"/>
    <property type="match status" value="1"/>
</dbReference>
<dbReference type="PANTHER" id="PTHR38042">
    <property type="entry name" value="UROPORPHYRINOGEN-III SYNTHASE, CHLOROPLASTIC"/>
    <property type="match status" value="1"/>
</dbReference>
<dbReference type="EMBL" id="UOFQ01000081">
    <property type="protein sequence ID" value="VAW87920.1"/>
    <property type="molecule type" value="Genomic_DNA"/>
</dbReference>
<dbReference type="Gene3D" id="3.40.50.10090">
    <property type="match status" value="2"/>
</dbReference>
<evidence type="ECO:0000256" key="1">
    <source>
        <dbReference type="ARBA" id="ARBA00004772"/>
    </source>
</evidence>
<comment type="similarity">
    <text evidence="2">Belongs to the uroporphyrinogen-III synthase family.</text>
</comment>
<reference evidence="10" key="1">
    <citation type="submission" date="2018-06" db="EMBL/GenBank/DDBJ databases">
        <authorList>
            <person name="Zhirakovskaya E."/>
        </authorList>
    </citation>
    <scope>NUCLEOTIDE SEQUENCE</scope>
</reference>
<dbReference type="InterPro" id="IPR039793">
    <property type="entry name" value="UROS/Hem4"/>
</dbReference>
<gene>
    <name evidence="10" type="ORF">MNBD_GAMMA17-1747</name>
</gene>
<name>A0A3B0ZFV5_9ZZZZ</name>
<dbReference type="EC" id="4.2.1.75" evidence="3"/>
<evidence type="ECO:0000256" key="4">
    <source>
        <dbReference type="ARBA" id="ARBA00023239"/>
    </source>
</evidence>
<dbReference type="AlphaFoldDB" id="A0A3B0ZFV5"/>
<dbReference type="GO" id="GO:0006780">
    <property type="term" value="P:uroporphyrinogen III biosynthetic process"/>
    <property type="evidence" value="ECO:0007669"/>
    <property type="project" value="InterPro"/>
</dbReference>
<evidence type="ECO:0000256" key="2">
    <source>
        <dbReference type="ARBA" id="ARBA00008133"/>
    </source>
</evidence>
<evidence type="ECO:0000256" key="5">
    <source>
        <dbReference type="ARBA" id="ARBA00023244"/>
    </source>
</evidence>
<dbReference type="InterPro" id="IPR036108">
    <property type="entry name" value="4pyrrol_syn_uPrphyn_synt_sf"/>
</dbReference>
<organism evidence="10">
    <name type="scientific">hydrothermal vent metagenome</name>
    <dbReference type="NCBI Taxonomy" id="652676"/>
    <lineage>
        <taxon>unclassified sequences</taxon>
        <taxon>metagenomes</taxon>
        <taxon>ecological metagenomes</taxon>
    </lineage>
</organism>
<feature type="domain" description="Tetrapyrrole biosynthesis uroporphyrinogen III synthase" evidence="9">
    <location>
        <begin position="29"/>
        <end position="253"/>
    </location>
</feature>
<dbReference type="CDD" id="cd06578">
    <property type="entry name" value="HemD"/>
    <property type="match status" value="1"/>
</dbReference>
<accession>A0A3B0ZFV5</accession>
<dbReference type="InterPro" id="IPR003754">
    <property type="entry name" value="4pyrrol_synth_uPrphyn_synth"/>
</dbReference>
<evidence type="ECO:0000259" key="9">
    <source>
        <dbReference type="Pfam" id="PF02602"/>
    </source>
</evidence>
<evidence type="ECO:0000256" key="3">
    <source>
        <dbReference type="ARBA" id="ARBA00013109"/>
    </source>
</evidence>
<protein>
    <recommendedName>
        <fullName evidence="3">uroporphyrinogen-III synthase</fullName>
        <ecNumber evidence="3">4.2.1.75</ecNumber>
    </recommendedName>
    <alternativeName>
        <fullName evidence="7">Hydroxymethylbilane hydrolyase [cyclizing]</fullName>
    </alternativeName>
    <alternativeName>
        <fullName evidence="6">Uroporphyrinogen-III cosynthase</fullName>
    </alternativeName>
</protein>
<keyword evidence="4 10" id="KW-0456">Lyase</keyword>
<evidence type="ECO:0000256" key="7">
    <source>
        <dbReference type="ARBA" id="ARBA00032649"/>
    </source>
</evidence>
<sequence length="272" mass="30054">MPAASPSKRLDQLQVVVTRPAHQAEHLCHLIEQAGGTAIRLPAIEITAPKDIQAAQDKLGQLEKFNVAIFTSANAVEGLFKLAPPSFSWPQNIQAAAIGRRTASLLKAHAIPVDILPDQGFNSESLLRSEPMIKVSGKKIIIFKGEGGRTLLSETLTQRNAYIETIDLYRRKRPNKGLRNIQQAGKSGSIDLFVVTSNEGLQNLFEMATETEREWLLTTPLIVISKRTAQLARTLGFSHNSVVAHEASDEGLLNSLEQWYADRFRRGIQRGE</sequence>
<keyword evidence="5" id="KW-0627">Porphyrin biosynthesis</keyword>
<evidence type="ECO:0000256" key="6">
    <source>
        <dbReference type="ARBA" id="ARBA00031702"/>
    </source>
</evidence>
<evidence type="ECO:0000256" key="8">
    <source>
        <dbReference type="ARBA" id="ARBA00048617"/>
    </source>
</evidence>